<dbReference type="OrthoDB" id="3145912at2759"/>
<reference evidence="1" key="1">
    <citation type="submission" date="2020-11" db="EMBL/GenBank/DDBJ databases">
        <authorList>
            <consortium name="DOE Joint Genome Institute"/>
            <person name="Ahrendt S."/>
            <person name="Riley R."/>
            <person name="Andreopoulos W."/>
            <person name="Labutti K."/>
            <person name="Pangilinan J."/>
            <person name="Ruiz-Duenas F.J."/>
            <person name="Barrasa J.M."/>
            <person name="Sanchez-Garcia M."/>
            <person name="Camarero S."/>
            <person name="Miyauchi S."/>
            <person name="Serrano A."/>
            <person name="Linde D."/>
            <person name="Babiker R."/>
            <person name="Drula E."/>
            <person name="Ayuso-Fernandez I."/>
            <person name="Pacheco R."/>
            <person name="Padilla G."/>
            <person name="Ferreira P."/>
            <person name="Barriuso J."/>
            <person name="Kellner H."/>
            <person name="Castanera R."/>
            <person name="Alfaro M."/>
            <person name="Ramirez L."/>
            <person name="Pisabarro A.G."/>
            <person name="Kuo A."/>
            <person name="Tritt A."/>
            <person name="Lipzen A."/>
            <person name="He G."/>
            <person name="Yan M."/>
            <person name="Ng V."/>
            <person name="Cullen D."/>
            <person name="Martin F."/>
            <person name="Rosso M.-N."/>
            <person name="Henrissat B."/>
            <person name="Hibbett D."/>
            <person name="Martinez A.T."/>
            <person name="Grigoriev I.V."/>
        </authorList>
    </citation>
    <scope>NUCLEOTIDE SEQUENCE</scope>
    <source>
        <strain evidence="1">CBS 506.95</strain>
    </source>
</reference>
<evidence type="ECO:0000313" key="2">
    <source>
        <dbReference type="Proteomes" id="UP000807306"/>
    </source>
</evidence>
<protein>
    <submittedName>
        <fullName evidence="1">Uncharacterized protein</fullName>
    </submittedName>
</protein>
<evidence type="ECO:0000313" key="1">
    <source>
        <dbReference type="EMBL" id="KAF9526876.1"/>
    </source>
</evidence>
<dbReference type="EMBL" id="MU157866">
    <property type="protein sequence ID" value="KAF9526876.1"/>
    <property type="molecule type" value="Genomic_DNA"/>
</dbReference>
<organism evidence="1 2">
    <name type="scientific">Crepidotus variabilis</name>
    <dbReference type="NCBI Taxonomy" id="179855"/>
    <lineage>
        <taxon>Eukaryota</taxon>
        <taxon>Fungi</taxon>
        <taxon>Dikarya</taxon>
        <taxon>Basidiomycota</taxon>
        <taxon>Agaricomycotina</taxon>
        <taxon>Agaricomycetes</taxon>
        <taxon>Agaricomycetidae</taxon>
        <taxon>Agaricales</taxon>
        <taxon>Agaricineae</taxon>
        <taxon>Crepidotaceae</taxon>
        <taxon>Crepidotus</taxon>
    </lineage>
</organism>
<gene>
    <name evidence="1" type="ORF">CPB83DRAFT_837029</name>
</gene>
<sequence length="258" mass="29060">METLLPPELEREIFELCATQYSSSAKSLILVAKRVHLCHPLLLEYAKQGVVTSRLRTGTTCQFVTNILSLCTNVRAVDIWLMEGDHRVLQGIVPIVGAPISRLSINTSFLFETVESKIRVNPSVLRHITHLDAIAVSEEIWMEEWRNLGLLPKLSHLAFSLNDNMRKHIVESILADPVGFRTLKLLVSFGHPSNENSLVMNDKRLITVSAPTEPIEDWIQGAITGHDMWDKAEKIQKRQELASSSLIPIEDLNLVEEP</sequence>
<name>A0A9P6JN81_9AGAR</name>
<comment type="caution">
    <text evidence="1">The sequence shown here is derived from an EMBL/GenBank/DDBJ whole genome shotgun (WGS) entry which is preliminary data.</text>
</comment>
<accession>A0A9P6JN81</accession>
<dbReference type="Proteomes" id="UP000807306">
    <property type="component" value="Unassembled WGS sequence"/>
</dbReference>
<dbReference type="AlphaFoldDB" id="A0A9P6JN81"/>
<proteinExistence type="predicted"/>
<keyword evidence="2" id="KW-1185">Reference proteome</keyword>